<dbReference type="AlphaFoldDB" id="T1EJI7"/>
<dbReference type="Proteomes" id="UP000015101">
    <property type="component" value="Unassembled WGS sequence"/>
</dbReference>
<dbReference type="GeneID" id="20196737"/>
<evidence type="ECO:0000313" key="1">
    <source>
        <dbReference type="EMBL" id="ESO01740.1"/>
    </source>
</evidence>
<dbReference type="EMBL" id="AMQM01005016">
    <property type="status" value="NOT_ANNOTATED_CDS"/>
    <property type="molecule type" value="Genomic_DNA"/>
</dbReference>
<reference evidence="3" key="1">
    <citation type="submission" date="2012-12" db="EMBL/GenBank/DDBJ databases">
        <authorList>
            <person name="Hellsten U."/>
            <person name="Grimwood J."/>
            <person name="Chapman J.A."/>
            <person name="Shapiro H."/>
            <person name="Aerts A."/>
            <person name="Otillar R.P."/>
            <person name="Terry A.Y."/>
            <person name="Boore J.L."/>
            <person name="Simakov O."/>
            <person name="Marletaz F."/>
            <person name="Cho S.-J."/>
            <person name="Edsinger-Gonzales E."/>
            <person name="Havlak P."/>
            <person name="Kuo D.-H."/>
            <person name="Larsson T."/>
            <person name="Lv J."/>
            <person name="Arendt D."/>
            <person name="Savage R."/>
            <person name="Osoegawa K."/>
            <person name="de Jong P."/>
            <person name="Lindberg D.R."/>
            <person name="Seaver E.C."/>
            <person name="Weisblat D.A."/>
            <person name="Putnam N.H."/>
            <person name="Grigoriev I.V."/>
            <person name="Rokhsar D.S."/>
        </authorList>
    </citation>
    <scope>NUCLEOTIDE SEQUENCE</scope>
</reference>
<gene>
    <name evidence="2" type="primary">20196737</name>
    <name evidence="1" type="ORF">HELRODRAFT_145121</name>
</gene>
<name>T1EJI7_HELRO</name>
<accession>T1EJI7</accession>
<protein>
    <submittedName>
        <fullName evidence="1 2">Uncharacterized protein</fullName>
    </submittedName>
</protein>
<dbReference type="STRING" id="6412.T1EJI7"/>
<dbReference type="InParanoid" id="T1EJI7"/>
<dbReference type="InterPro" id="IPR038538">
    <property type="entry name" value="MTERF_sf"/>
</dbReference>
<dbReference type="EMBL" id="KB096743">
    <property type="protein sequence ID" value="ESO01740.1"/>
    <property type="molecule type" value="Genomic_DNA"/>
</dbReference>
<dbReference type="CTD" id="20196737"/>
<dbReference type="OrthoDB" id="9991972at2759"/>
<proteinExistence type="predicted"/>
<dbReference type="Gene3D" id="1.25.70.10">
    <property type="entry name" value="Transcription termination factor 3, mitochondrial"/>
    <property type="match status" value="1"/>
</dbReference>
<evidence type="ECO:0000313" key="3">
    <source>
        <dbReference type="Proteomes" id="UP000015101"/>
    </source>
</evidence>
<dbReference type="HOGENOM" id="CLU_1911869_0_0_1"/>
<reference evidence="2" key="3">
    <citation type="submission" date="2015-06" db="UniProtKB">
        <authorList>
            <consortium name="EnsemblMetazoa"/>
        </authorList>
    </citation>
    <scope>IDENTIFICATION</scope>
</reference>
<dbReference type="eggNOG" id="ENOG502SG2E">
    <property type="taxonomic scope" value="Eukaryota"/>
</dbReference>
<reference evidence="1 3" key="2">
    <citation type="journal article" date="2013" name="Nature">
        <title>Insights into bilaterian evolution from three spiralian genomes.</title>
        <authorList>
            <person name="Simakov O."/>
            <person name="Marletaz F."/>
            <person name="Cho S.J."/>
            <person name="Edsinger-Gonzales E."/>
            <person name="Havlak P."/>
            <person name="Hellsten U."/>
            <person name="Kuo D.H."/>
            <person name="Larsson T."/>
            <person name="Lv J."/>
            <person name="Arendt D."/>
            <person name="Savage R."/>
            <person name="Osoegawa K."/>
            <person name="de Jong P."/>
            <person name="Grimwood J."/>
            <person name="Chapman J.A."/>
            <person name="Shapiro H."/>
            <person name="Aerts A."/>
            <person name="Otillar R.P."/>
            <person name="Terry A.Y."/>
            <person name="Boore J.L."/>
            <person name="Grigoriev I.V."/>
            <person name="Lindberg D.R."/>
            <person name="Seaver E.C."/>
            <person name="Weisblat D.A."/>
            <person name="Putnam N.H."/>
            <person name="Rokhsar D.S."/>
        </authorList>
    </citation>
    <scope>NUCLEOTIDE SEQUENCE</scope>
</reference>
<keyword evidence="3" id="KW-1185">Reference proteome</keyword>
<evidence type="ECO:0000313" key="2">
    <source>
        <dbReference type="EnsemblMetazoa" id="HelroP145121"/>
    </source>
</evidence>
<dbReference type="KEGG" id="hro:HELRODRAFT_145121"/>
<dbReference type="EnsemblMetazoa" id="HelroT145121">
    <property type="protein sequence ID" value="HelroP145121"/>
    <property type="gene ID" value="HelroG145121"/>
</dbReference>
<sequence>LVSRCPNILTDDWPVTKYKINYAYYEMGINMRLLSRSKLLKYPIRKILTRHKMLERSGLYKKPDPELIQHIGSDDANPLIKNIFESSDTIFIKNVAKLSFQEFEAFQLLIENEISEEADELDDENSEDSDDDD</sequence>
<organism evidence="2 3">
    <name type="scientific">Helobdella robusta</name>
    <name type="common">Californian leech</name>
    <dbReference type="NCBI Taxonomy" id="6412"/>
    <lineage>
        <taxon>Eukaryota</taxon>
        <taxon>Metazoa</taxon>
        <taxon>Spiralia</taxon>
        <taxon>Lophotrochozoa</taxon>
        <taxon>Annelida</taxon>
        <taxon>Clitellata</taxon>
        <taxon>Hirudinea</taxon>
        <taxon>Rhynchobdellida</taxon>
        <taxon>Glossiphoniidae</taxon>
        <taxon>Helobdella</taxon>
    </lineage>
</organism>
<dbReference type="RefSeq" id="XP_009020394.1">
    <property type="nucleotide sequence ID" value="XM_009022146.1"/>
</dbReference>